<organism evidence="2 3">
    <name type="scientific">Pedobacter changchengzhani</name>
    <dbReference type="NCBI Taxonomy" id="2529274"/>
    <lineage>
        <taxon>Bacteria</taxon>
        <taxon>Pseudomonadati</taxon>
        <taxon>Bacteroidota</taxon>
        <taxon>Sphingobacteriia</taxon>
        <taxon>Sphingobacteriales</taxon>
        <taxon>Sphingobacteriaceae</taxon>
        <taxon>Pedobacter</taxon>
    </lineage>
</organism>
<reference evidence="2 3" key="1">
    <citation type="submission" date="2019-02" db="EMBL/GenBank/DDBJ databases">
        <title>Pedobacter sp. nov., a novel speices isolated from soil of pinguins habitat in Antarcitica.</title>
        <authorList>
            <person name="He R.-H."/>
        </authorList>
    </citation>
    <scope>NUCLEOTIDE SEQUENCE [LARGE SCALE GENOMIC DNA]</scope>
    <source>
        <strain evidence="2 3">E01020</strain>
    </source>
</reference>
<name>A0A4R5MKN5_9SPHI</name>
<proteinExistence type="predicted"/>
<keyword evidence="1" id="KW-0472">Membrane</keyword>
<gene>
    <name evidence="2" type="ORF">EZJ43_10660</name>
</gene>
<comment type="caution">
    <text evidence="2">The sequence shown here is derived from an EMBL/GenBank/DDBJ whole genome shotgun (WGS) entry which is preliminary data.</text>
</comment>
<keyword evidence="3" id="KW-1185">Reference proteome</keyword>
<evidence type="ECO:0000256" key="1">
    <source>
        <dbReference type="SAM" id="Phobius"/>
    </source>
</evidence>
<dbReference type="OrthoDB" id="916275at2"/>
<keyword evidence="1" id="KW-1133">Transmembrane helix</keyword>
<protein>
    <submittedName>
        <fullName evidence="2">Uncharacterized protein</fullName>
    </submittedName>
</protein>
<dbReference type="Proteomes" id="UP000295668">
    <property type="component" value="Unassembled WGS sequence"/>
</dbReference>
<evidence type="ECO:0000313" key="3">
    <source>
        <dbReference type="Proteomes" id="UP000295668"/>
    </source>
</evidence>
<sequence>MKYKKLILVVGILLSIPLIMFLVWIVYPKTKFVLAIVDKTVLDKDAQEHVSLSWILNYEKYAKTSEKRYQADHDYYGFFPEDKNHYSLKGLERFSEQQLDQLSIDADAVYFTDTYGVYTNEWYTERKKADQNAVIYGGLSKQDLVLLNLMKKKHKLIISEFNTIGSPTKLENRLQFEKLFAMRWTGWTARYFSSLDTSKNSELPRWLIKNYENTHQKKWKFKRSGIAFVNEAAAVVILEDTTHLTQPIPSIETSITGQSKYNLPASIKYPFWFDVIVPDTLINHAVSKFKIATNLAGQEELKRFGIPQNFPAVLEHDAPDYRFFYFSGDFCDNPVSIKSSYFKGIRFLDFLFYNRSDAMDRSAFFWTFYRPMLTEILKESK</sequence>
<accession>A0A4R5MKN5</accession>
<feature type="transmembrane region" description="Helical" evidence="1">
    <location>
        <begin position="7"/>
        <end position="27"/>
    </location>
</feature>
<dbReference type="EMBL" id="SJCY01000006">
    <property type="protein sequence ID" value="TDG36132.1"/>
    <property type="molecule type" value="Genomic_DNA"/>
</dbReference>
<dbReference type="RefSeq" id="WP_133262694.1">
    <property type="nucleotide sequence ID" value="NZ_SJCY01000006.1"/>
</dbReference>
<evidence type="ECO:0000313" key="2">
    <source>
        <dbReference type="EMBL" id="TDG36132.1"/>
    </source>
</evidence>
<dbReference type="AlphaFoldDB" id="A0A4R5MKN5"/>
<keyword evidence="1" id="KW-0812">Transmembrane</keyword>